<comment type="caution">
    <text evidence="6">The sequence shown here is derived from an EMBL/GenBank/DDBJ whole genome shotgun (WGS) entry which is preliminary data.</text>
</comment>
<dbReference type="PROSITE" id="PS00846">
    <property type="entry name" value="HTH_ARSR_1"/>
    <property type="match status" value="1"/>
</dbReference>
<organism evidence="6 7">
    <name type="scientific">Lentihominibacter faecis</name>
    <dbReference type="NCBI Taxonomy" id="2764712"/>
    <lineage>
        <taxon>Bacteria</taxon>
        <taxon>Bacillati</taxon>
        <taxon>Bacillota</taxon>
        <taxon>Clostridia</taxon>
        <taxon>Peptostreptococcales</taxon>
        <taxon>Anaerovoracaceae</taxon>
        <taxon>Lentihominibacter</taxon>
    </lineage>
</organism>
<dbReference type="PANTHER" id="PTHR43132">
    <property type="entry name" value="ARSENICAL RESISTANCE OPERON REPRESSOR ARSR-RELATED"/>
    <property type="match status" value="1"/>
</dbReference>
<dbReference type="NCBIfam" id="NF033788">
    <property type="entry name" value="HTH_metalloreg"/>
    <property type="match status" value="1"/>
</dbReference>
<dbReference type="EMBL" id="JACRWC010000052">
    <property type="protein sequence ID" value="MBC5999160.1"/>
    <property type="molecule type" value="Genomic_DNA"/>
</dbReference>
<dbReference type="GO" id="GO:0003700">
    <property type="term" value="F:DNA-binding transcription factor activity"/>
    <property type="evidence" value="ECO:0007669"/>
    <property type="project" value="InterPro"/>
</dbReference>
<accession>A0A923NAH1</accession>
<dbReference type="InterPro" id="IPR036388">
    <property type="entry name" value="WH-like_DNA-bd_sf"/>
</dbReference>
<dbReference type="AlphaFoldDB" id="A0A923NAH1"/>
<dbReference type="PROSITE" id="PS50987">
    <property type="entry name" value="HTH_ARSR_2"/>
    <property type="match status" value="1"/>
</dbReference>
<gene>
    <name evidence="6" type="ORF">H8876_04000</name>
</gene>
<evidence type="ECO:0000313" key="6">
    <source>
        <dbReference type="EMBL" id="MBC5999160.1"/>
    </source>
</evidence>
<keyword evidence="1" id="KW-0805">Transcription regulation</keyword>
<dbReference type="PANTHER" id="PTHR43132:SF6">
    <property type="entry name" value="HTH-TYPE TRANSCRIPTIONAL REPRESSOR CZRA"/>
    <property type="match status" value="1"/>
</dbReference>
<dbReference type="PRINTS" id="PR00778">
    <property type="entry name" value="HTHARSR"/>
</dbReference>
<evidence type="ECO:0000313" key="7">
    <source>
        <dbReference type="Proteomes" id="UP000644115"/>
    </source>
</evidence>
<proteinExistence type="predicted"/>
<keyword evidence="7" id="KW-1185">Reference proteome</keyword>
<dbReference type="RefSeq" id="WP_249286629.1">
    <property type="nucleotide sequence ID" value="NZ_JACRWC010000052.1"/>
</dbReference>
<protein>
    <submittedName>
        <fullName evidence="6">Helix-turn-helix transcriptional regulator</fullName>
    </submittedName>
</protein>
<dbReference type="Pfam" id="PF01022">
    <property type="entry name" value="HTH_5"/>
    <property type="match status" value="1"/>
</dbReference>
<keyword evidence="4" id="KW-0105">Cadmium resistance</keyword>
<keyword evidence="2" id="KW-0238">DNA-binding</keyword>
<sequence length="118" mass="13451">MGKTEACCDCAAIHDDVLEHVQEHIVPEDQRQSMAKLFKIFGDNTRCSIMEALNCHEMCVCDLAVLLDMTKSAISHQLKILRDNNLVKFEKKGKHAYYSPADEHVREILDVALEHINE</sequence>
<evidence type="ECO:0000259" key="5">
    <source>
        <dbReference type="PROSITE" id="PS50987"/>
    </source>
</evidence>
<dbReference type="GO" id="GO:0046686">
    <property type="term" value="P:response to cadmium ion"/>
    <property type="evidence" value="ECO:0007669"/>
    <property type="project" value="UniProtKB-KW"/>
</dbReference>
<evidence type="ECO:0000256" key="2">
    <source>
        <dbReference type="ARBA" id="ARBA00023125"/>
    </source>
</evidence>
<name>A0A923NAH1_9FIRM</name>
<dbReference type="Gene3D" id="1.10.10.10">
    <property type="entry name" value="Winged helix-like DNA-binding domain superfamily/Winged helix DNA-binding domain"/>
    <property type="match status" value="1"/>
</dbReference>
<dbReference type="SUPFAM" id="SSF46785">
    <property type="entry name" value="Winged helix' DNA-binding domain"/>
    <property type="match status" value="1"/>
</dbReference>
<evidence type="ECO:0000256" key="1">
    <source>
        <dbReference type="ARBA" id="ARBA00023015"/>
    </source>
</evidence>
<dbReference type="GO" id="GO:0003677">
    <property type="term" value="F:DNA binding"/>
    <property type="evidence" value="ECO:0007669"/>
    <property type="project" value="UniProtKB-KW"/>
</dbReference>
<dbReference type="InterPro" id="IPR018334">
    <property type="entry name" value="ArsR_HTH"/>
</dbReference>
<dbReference type="InterPro" id="IPR001845">
    <property type="entry name" value="HTH_ArsR_DNA-bd_dom"/>
</dbReference>
<evidence type="ECO:0000256" key="4">
    <source>
        <dbReference type="ARBA" id="ARBA00043263"/>
    </source>
</evidence>
<keyword evidence="3" id="KW-0804">Transcription</keyword>
<evidence type="ECO:0000256" key="3">
    <source>
        <dbReference type="ARBA" id="ARBA00023163"/>
    </source>
</evidence>
<dbReference type="InterPro" id="IPR036390">
    <property type="entry name" value="WH_DNA-bd_sf"/>
</dbReference>
<dbReference type="SMART" id="SM00418">
    <property type="entry name" value="HTH_ARSR"/>
    <property type="match status" value="1"/>
</dbReference>
<dbReference type="InterPro" id="IPR011991">
    <property type="entry name" value="ArsR-like_HTH"/>
</dbReference>
<feature type="domain" description="HTH arsR-type" evidence="5">
    <location>
        <begin position="26"/>
        <end position="118"/>
    </location>
</feature>
<dbReference type="CDD" id="cd00090">
    <property type="entry name" value="HTH_ARSR"/>
    <property type="match status" value="1"/>
</dbReference>
<dbReference type="Proteomes" id="UP000644115">
    <property type="component" value="Unassembled WGS sequence"/>
</dbReference>
<dbReference type="InterPro" id="IPR051011">
    <property type="entry name" value="Metal_resp_trans_reg"/>
</dbReference>
<reference evidence="6" key="1">
    <citation type="submission" date="2020-08" db="EMBL/GenBank/DDBJ databases">
        <authorList>
            <person name="Liu C."/>
            <person name="Sun Q."/>
        </authorList>
    </citation>
    <scope>NUCLEOTIDE SEQUENCE</scope>
    <source>
        <strain evidence="6">BX16</strain>
    </source>
</reference>